<keyword evidence="14" id="KW-1185">Reference proteome</keyword>
<evidence type="ECO:0000256" key="5">
    <source>
        <dbReference type="ARBA" id="ARBA00022692"/>
    </source>
</evidence>
<dbReference type="Pfam" id="PF00560">
    <property type="entry name" value="LRR_1"/>
    <property type="match status" value="2"/>
</dbReference>
<dbReference type="PANTHER" id="PTHR48063:SF108">
    <property type="entry name" value="LEUCINE-RICH REPEAT-CONTAINING N-TERMINAL PLANT-TYPE DOMAIN-CONTAINING PROTEIN"/>
    <property type="match status" value="1"/>
</dbReference>
<accession>A0AAQ3UM83</accession>
<dbReference type="InterPro" id="IPR032675">
    <property type="entry name" value="LRR_dom_sf"/>
</dbReference>
<dbReference type="PANTHER" id="PTHR48063">
    <property type="entry name" value="LRR RECEPTOR-LIKE KINASE"/>
    <property type="match status" value="1"/>
</dbReference>
<keyword evidence="9" id="KW-0472">Membrane</keyword>
<feature type="domain" description="Disease resistance R13L4/SHOC-2-like LRR" evidence="12">
    <location>
        <begin position="64"/>
        <end position="266"/>
    </location>
</feature>
<dbReference type="GO" id="GO:0005886">
    <property type="term" value="C:plasma membrane"/>
    <property type="evidence" value="ECO:0007669"/>
    <property type="project" value="UniProtKB-SubCell"/>
</dbReference>
<comment type="subcellular location">
    <subcellularLocation>
        <location evidence="1">Cell membrane</location>
        <topology evidence="1">Single-pass type I membrane protein</topology>
    </subcellularLocation>
</comment>
<dbReference type="InterPro" id="IPR046956">
    <property type="entry name" value="RLP23-like"/>
</dbReference>
<evidence type="ECO:0000256" key="8">
    <source>
        <dbReference type="ARBA" id="ARBA00022989"/>
    </source>
</evidence>
<protein>
    <recommendedName>
        <fullName evidence="12">Disease resistance R13L4/SHOC-2-like LRR domain-containing protein</fullName>
    </recommendedName>
</protein>
<comment type="similarity">
    <text evidence="2">Belongs to the RLP family.</text>
</comment>
<dbReference type="SUPFAM" id="SSF52058">
    <property type="entry name" value="L domain-like"/>
    <property type="match status" value="2"/>
</dbReference>
<evidence type="ECO:0000256" key="10">
    <source>
        <dbReference type="ARBA" id="ARBA00023170"/>
    </source>
</evidence>
<keyword evidence="8" id="KW-1133">Transmembrane helix</keyword>
<dbReference type="InterPro" id="IPR001611">
    <property type="entry name" value="Leu-rich_rpt"/>
</dbReference>
<dbReference type="AlphaFoldDB" id="A0AAQ3UM83"/>
<evidence type="ECO:0000256" key="6">
    <source>
        <dbReference type="ARBA" id="ARBA00022729"/>
    </source>
</evidence>
<keyword evidence="10" id="KW-0675">Receptor</keyword>
<evidence type="ECO:0000259" key="12">
    <source>
        <dbReference type="Pfam" id="PF23598"/>
    </source>
</evidence>
<organism evidence="13 14">
    <name type="scientific">Paspalum notatum var. saurae</name>
    <dbReference type="NCBI Taxonomy" id="547442"/>
    <lineage>
        <taxon>Eukaryota</taxon>
        <taxon>Viridiplantae</taxon>
        <taxon>Streptophyta</taxon>
        <taxon>Embryophyta</taxon>
        <taxon>Tracheophyta</taxon>
        <taxon>Spermatophyta</taxon>
        <taxon>Magnoliopsida</taxon>
        <taxon>Liliopsida</taxon>
        <taxon>Poales</taxon>
        <taxon>Poaceae</taxon>
        <taxon>PACMAD clade</taxon>
        <taxon>Panicoideae</taxon>
        <taxon>Andropogonodae</taxon>
        <taxon>Paspaleae</taxon>
        <taxon>Paspalinae</taxon>
        <taxon>Paspalum</taxon>
    </lineage>
</organism>
<keyword evidence="6" id="KW-0732">Signal</keyword>
<evidence type="ECO:0000256" key="2">
    <source>
        <dbReference type="ARBA" id="ARBA00009592"/>
    </source>
</evidence>
<keyword evidence="3" id="KW-1003">Cell membrane</keyword>
<dbReference type="EMBL" id="CP144753">
    <property type="protein sequence ID" value="WVZ95178.1"/>
    <property type="molecule type" value="Genomic_DNA"/>
</dbReference>
<evidence type="ECO:0000256" key="9">
    <source>
        <dbReference type="ARBA" id="ARBA00023136"/>
    </source>
</evidence>
<keyword evidence="11" id="KW-0325">Glycoprotein</keyword>
<dbReference type="InterPro" id="IPR003591">
    <property type="entry name" value="Leu-rich_rpt_typical-subtyp"/>
</dbReference>
<keyword evidence="4" id="KW-0433">Leucine-rich repeat</keyword>
<name>A0AAQ3UM83_PASNO</name>
<evidence type="ECO:0000256" key="3">
    <source>
        <dbReference type="ARBA" id="ARBA00022475"/>
    </source>
</evidence>
<dbReference type="Proteomes" id="UP001341281">
    <property type="component" value="Chromosome 09"/>
</dbReference>
<reference evidence="13 14" key="1">
    <citation type="submission" date="2024-02" db="EMBL/GenBank/DDBJ databases">
        <title>High-quality chromosome-scale genome assembly of Pensacola bahiagrass (Paspalum notatum Flugge var. saurae).</title>
        <authorList>
            <person name="Vega J.M."/>
            <person name="Podio M."/>
            <person name="Orjuela J."/>
            <person name="Siena L.A."/>
            <person name="Pessino S.C."/>
            <person name="Combes M.C."/>
            <person name="Mariac C."/>
            <person name="Albertini E."/>
            <person name="Pupilli F."/>
            <person name="Ortiz J.P.A."/>
            <person name="Leblanc O."/>
        </authorList>
    </citation>
    <scope>NUCLEOTIDE SEQUENCE [LARGE SCALE GENOMIC DNA]</scope>
    <source>
        <strain evidence="13">R1</strain>
        <tissue evidence="13">Leaf</tissue>
    </source>
</reference>
<evidence type="ECO:0000256" key="4">
    <source>
        <dbReference type="ARBA" id="ARBA00022614"/>
    </source>
</evidence>
<dbReference type="SMART" id="SM00369">
    <property type="entry name" value="LRR_TYP"/>
    <property type="match status" value="4"/>
</dbReference>
<dbReference type="Pfam" id="PF23598">
    <property type="entry name" value="LRR_14"/>
    <property type="match status" value="1"/>
</dbReference>
<keyword evidence="5" id="KW-0812">Transmembrane</keyword>
<dbReference type="Pfam" id="PF13855">
    <property type="entry name" value="LRR_8"/>
    <property type="match status" value="1"/>
</dbReference>
<dbReference type="FunFam" id="3.80.10.10:FF:000095">
    <property type="entry name" value="LRR receptor-like serine/threonine-protein kinase GSO1"/>
    <property type="match status" value="1"/>
</dbReference>
<sequence length="668" mass="73849">MVPPQLGNLSKLVYLDIGSLYASGYSPDITWLTQLSSLEHLSMDGVNISTALDWVHVVNTHPNLRVLSPQGCSIMNSVPSLLHLNLTVLEELYLPWNPLNSRVAPNWFWNLTRLKTLIIYSCGLFGSFPDELGNMTSLEALSLGGNNLNGMLPEVAKKLCNLKILSLSFTNISAEVAYLMERLPNCPERKLQALYLQNTRLTGNMPKWPPNLSNLSTLDLSFNHISGSSIPVGIGGLTNLNYLNLLANNLSGVVSEEHFANLSSLTSITLSANYYLEVKMDLNWVPPFQLKWASFGLSHMGPQFPSWLRSQKGIVYLDISSANLTGMIPNWFWTTFSKTRVLFLSNNTLEANGKTSRPYFIKRRIKRITKDKASKPWLTEPIGPSSSRWMEQLELSGSASSLSEEEPEDDAVASAPLMSVQLLALGSNRLTGSVPWLPRSIKVFDFSRNSLNGNLSLGFEAPSLQIILLYSNSITGVIPEHVCQWKQLQVLDLSSNLLLGELPDCGIKDLKQGNSSSINSSMALSNAVSPSSLNIRTLLLSRNNLSGEFPMFIRNCRGLTFLDLAHNSFSGRLPAWISELPELVILGLRSNNFSGHIPSEITKLPALRFLDLANNTLCGTIPQSLHILKALTAPKALDRIENPFLVQFEEFGSTTFGQFDSGNKRPRA</sequence>
<evidence type="ECO:0000313" key="14">
    <source>
        <dbReference type="Proteomes" id="UP001341281"/>
    </source>
</evidence>
<dbReference type="FunFam" id="3.80.10.10:FF:000649">
    <property type="entry name" value="Leucine Rich Repeat family protein"/>
    <property type="match status" value="1"/>
</dbReference>
<evidence type="ECO:0000256" key="11">
    <source>
        <dbReference type="ARBA" id="ARBA00023180"/>
    </source>
</evidence>
<gene>
    <name evidence="13" type="ORF">U9M48_040975</name>
</gene>
<proteinExistence type="inferred from homology"/>
<evidence type="ECO:0000313" key="13">
    <source>
        <dbReference type="EMBL" id="WVZ95178.1"/>
    </source>
</evidence>
<dbReference type="InterPro" id="IPR055414">
    <property type="entry name" value="LRR_R13L4/SHOC2-like"/>
</dbReference>
<keyword evidence="7" id="KW-0677">Repeat</keyword>
<evidence type="ECO:0000256" key="1">
    <source>
        <dbReference type="ARBA" id="ARBA00004251"/>
    </source>
</evidence>
<dbReference type="Gene3D" id="3.80.10.10">
    <property type="entry name" value="Ribonuclease Inhibitor"/>
    <property type="match status" value="3"/>
</dbReference>
<evidence type="ECO:0000256" key="7">
    <source>
        <dbReference type="ARBA" id="ARBA00022737"/>
    </source>
</evidence>
<dbReference type="FunFam" id="3.80.10.10:FF:001347">
    <property type="entry name" value="LRR receptor-like serine/threonine-protein kinase GSO2"/>
    <property type="match status" value="1"/>
</dbReference>